<dbReference type="EMBL" id="JAIGYQ010000001">
    <property type="protein sequence ID" value="MBX7490113.1"/>
    <property type="molecule type" value="Genomic_DNA"/>
</dbReference>
<keyword evidence="1" id="KW-1133">Transmembrane helix</keyword>
<keyword evidence="3" id="KW-1185">Reference proteome</keyword>
<organism evidence="2 3">
    <name type="scientific">Helicobacter turcicus</name>
    <dbReference type="NCBI Taxonomy" id="2867412"/>
    <lineage>
        <taxon>Bacteria</taxon>
        <taxon>Pseudomonadati</taxon>
        <taxon>Campylobacterota</taxon>
        <taxon>Epsilonproteobacteria</taxon>
        <taxon>Campylobacterales</taxon>
        <taxon>Helicobacteraceae</taxon>
        <taxon>Helicobacter</taxon>
    </lineage>
</organism>
<accession>A0ABS7JL43</accession>
<dbReference type="InterPro" id="IPR035366">
    <property type="entry name" value="DUF5408"/>
</dbReference>
<dbReference type="Pfam" id="PF17402">
    <property type="entry name" value="DUF5408"/>
    <property type="match status" value="1"/>
</dbReference>
<evidence type="ECO:0000313" key="3">
    <source>
        <dbReference type="Proteomes" id="UP000700059"/>
    </source>
</evidence>
<dbReference type="RefSeq" id="WP_221531366.1">
    <property type="nucleotide sequence ID" value="NZ_JAIGYP010000001.1"/>
</dbReference>
<reference evidence="2 3" key="1">
    <citation type="submission" date="2021-08" db="EMBL/GenBank/DDBJ databases">
        <title>Helicobacter spp. isolated from feces of Anatolian Ground Squirrel (Spermophilus xanthoprymnus) in Turkey.</title>
        <authorList>
            <person name="Aydin F."/>
            <person name="Abay S."/>
            <person name="Kayman T."/>
            <person name="Karakaya E."/>
            <person name="Saticioglu I.B."/>
        </authorList>
    </citation>
    <scope>NUCLEOTIDE SEQUENCE [LARGE SCALE GENOMIC DNA]</scope>
    <source>
        <strain evidence="2 3">Faydin-H70</strain>
    </source>
</reference>
<dbReference type="Proteomes" id="UP000700059">
    <property type="component" value="Unassembled WGS sequence"/>
</dbReference>
<gene>
    <name evidence="2" type="ORF">K4G57_01290</name>
</gene>
<proteinExistence type="predicted"/>
<feature type="transmembrane region" description="Helical" evidence="1">
    <location>
        <begin position="21"/>
        <end position="41"/>
    </location>
</feature>
<protein>
    <submittedName>
        <fullName evidence="2">DUF5408 family protein</fullName>
    </submittedName>
</protein>
<sequence>MEEQQKVLELAENTAKKAVKIALIACVVTILFATLSLWVLLNQITATANLTKAQKAQEGRLEKLEKGFAYQ</sequence>
<name>A0ABS7JL43_9HELI</name>
<comment type="caution">
    <text evidence="2">The sequence shown here is derived from an EMBL/GenBank/DDBJ whole genome shotgun (WGS) entry which is preliminary data.</text>
</comment>
<keyword evidence="1" id="KW-0812">Transmembrane</keyword>
<evidence type="ECO:0000313" key="2">
    <source>
        <dbReference type="EMBL" id="MBX7490113.1"/>
    </source>
</evidence>
<evidence type="ECO:0000256" key="1">
    <source>
        <dbReference type="SAM" id="Phobius"/>
    </source>
</evidence>
<keyword evidence="1" id="KW-0472">Membrane</keyword>